<dbReference type="Gene3D" id="1.10.510.10">
    <property type="entry name" value="Transferase(Phosphotransferase) domain 1"/>
    <property type="match status" value="1"/>
</dbReference>
<keyword evidence="1" id="KW-0547">Nucleotide-binding</keyword>
<dbReference type="InterPro" id="IPR000719">
    <property type="entry name" value="Prot_kinase_dom"/>
</dbReference>
<gene>
    <name evidence="4" type="ORF">HYC85_005318</name>
</gene>
<dbReference type="GO" id="GO:0051707">
    <property type="term" value="P:response to other organism"/>
    <property type="evidence" value="ECO:0007669"/>
    <property type="project" value="UniProtKB-ARBA"/>
</dbReference>
<dbReference type="Pfam" id="PF07714">
    <property type="entry name" value="PK_Tyr_Ser-Thr"/>
    <property type="match status" value="1"/>
</dbReference>
<proteinExistence type="predicted"/>
<dbReference type="InterPro" id="IPR008271">
    <property type="entry name" value="Ser/Thr_kinase_AS"/>
</dbReference>
<reference evidence="5" key="1">
    <citation type="journal article" date="2020" name="Nat. Commun.">
        <title>Genome assembly of wild tea tree DASZ reveals pedigree and selection history of tea varieties.</title>
        <authorList>
            <person name="Zhang W."/>
            <person name="Zhang Y."/>
            <person name="Qiu H."/>
            <person name="Guo Y."/>
            <person name="Wan H."/>
            <person name="Zhang X."/>
            <person name="Scossa F."/>
            <person name="Alseekh S."/>
            <person name="Zhang Q."/>
            <person name="Wang P."/>
            <person name="Xu L."/>
            <person name="Schmidt M.H."/>
            <person name="Jia X."/>
            <person name="Li D."/>
            <person name="Zhu A."/>
            <person name="Guo F."/>
            <person name="Chen W."/>
            <person name="Ni D."/>
            <person name="Usadel B."/>
            <person name="Fernie A.R."/>
            <person name="Wen W."/>
        </authorList>
    </citation>
    <scope>NUCLEOTIDE SEQUENCE [LARGE SCALE GENOMIC DNA]</scope>
    <source>
        <strain evidence="5">cv. G240</strain>
    </source>
</reference>
<dbReference type="PROSITE" id="PS50011">
    <property type="entry name" value="PROTEIN_KINASE_DOM"/>
    <property type="match status" value="1"/>
</dbReference>
<dbReference type="PANTHER" id="PTHR27007">
    <property type="match status" value="1"/>
</dbReference>
<dbReference type="GO" id="GO:0004672">
    <property type="term" value="F:protein kinase activity"/>
    <property type="evidence" value="ECO:0007669"/>
    <property type="project" value="InterPro"/>
</dbReference>
<dbReference type="Proteomes" id="UP000593564">
    <property type="component" value="Unassembled WGS sequence"/>
</dbReference>
<name>A0A7J7HZ50_CAMSI</name>
<dbReference type="InterPro" id="IPR011009">
    <property type="entry name" value="Kinase-like_dom_sf"/>
</dbReference>
<evidence type="ECO:0000313" key="4">
    <source>
        <dbReference type="EMBL" id="KAF5958093.1"/>
    </source>
</evidence>
<keyword evidence="5" id="KW-1185">Reference proteome</keyword>
<evidence type="ECO:0000259" key="3">
    <source>
        <dbReference type="PROSITE" id="PS50011"/>
    </source>
</evidence>
<evidence type="ECO:0000256" key="2">
    <source>
        <dbReference type="ARBA" id="ARBA00022840"/>
    </source>
</evidence>
<dbReference type="InterPro" id="IPR050528">
    <property type="entry name" value="L-type_Lectin-RKs"/>
</dbReference>
<organism evidence="4 5">
    <name type="scientific">Camellia sinensis</name>
    <name type="common">Tea plant</name>
    <name type="synonym">Thea sinensis</name>
    <dbReference type="NCBI Taxonomy" id="4442"/>
    <lineage>
        <taxon>Eukaryota</taxon>
        <taxon>Viridiplantae</taxon>
        <taxon>Streptophyta</taxon>
        <taxon>Embryophyta</taxon>
        <taxon>Tracheophyta</taxon>
        <taxon>Spermatophyta</taxon>
        <taxon>Magnoliopsida</taxon>
        <taxon>eudicotyledons</taxon>
        <taxon>Gunneridae</taxon>
        <taxon>Pentapetalae</taxon>
        <taxon>asterids</taxon>
        <taxon>Ericales</taxon>
        <taxon>Theaceae</taxon>
        <taxon>Camellia</taxon>
    </lineage>
</organism>
<accession>A0A7J7HZ50</accession>
<dbReference type="FunFam" id="1.10.510.10:FF:000444">
    <property type="entry name" value="probable L-type lectin-domain containing receptor kinase S.5"/>
    <property type="match status" value="1"/>
</dbReference>
<dbReference type="PROSITE" id="PS00108">
    <property type="entry name" value="PROTEIN_KINASE_ST"/>
    <property type="match status" value="1"/>
</dbReference>
<dbReference type="InterPro" id="IPR001245">
    <property type="entry name" value="Ser-Thr/Tyr_kinase_cat_dom"/>
</dbReference>
<keyword evidence="2" id="KW-0067">ATP-binding</keyword>
<dbReference type="GO" id="GO:0005524">
    <property type="term" value="F:ATP binding"/>
    <property type="evidence" value="ECO:0007669"/>
    <property type="project" value="UniProtKB-KW"/>
</dbReference>
<dbReference type="SUPFAM" id="SSF56112">
    <property type="entry name" value="Protein kinase-like (PK-like)"/>
    <property type="match status" value="1"/>
</dbReference>
<sequence>MVSQEWKVAISIQNLRYNIISGVAFVVHYLHNKYDKRVVHCDLKANNIMFESNFSACLGDFGLARALNTEKTSYKEAKGVPGTMGYIALECFHMEKATEQSDIYAFGAVLLEVVCGLRPGTEVGGFQFLVDWVWYLHHEGRLLDAVDKRLRAMIVALSFGLKIWGVTGKDYVVEEAERVLLLGLACSHSIASERPQTQAIVQIISGSVAMPHVPPFKLAFM</sequence>
<protein>
    <recommendedName>
        <fullName evidence="3">Protein kinase domain-containing protein</fullName>
    </recommendedName>
</protein>
<reference evidence="4 5" key="2">
    <citation type="submission" date="2020-07" db="EMBL/GenBank/DDBJ databases">
        <title>Genome assembly of wild tea tree DASZ reveals pedigree and selection history of tea varieties.</title>
        <authorList>
            <person name="Zhang W."/>
        </authorList>
    </citation>
    <scope>NUCLEOTIDE SEQUENCE [LARGE SCALE GENOMIC DNA]</scope>
    <source>
        <strain evidence="5">cv. G240</strain>
        <tissue evidence="4">Leaf</tissue>
    </source>
</reference>
<evidence type="ECO:0000313" key="5">
    <source>
        <dbReference type="Proteomes" id="UP000593564"/>
    </source>
</evidence>
<dbReference type="EMBL" id="JACBKZ010000002">
    <property type="protein sequence ID" value="KAF5958093.1"/>
    <property type="molecule type" value="Genomic_DNA"/>
</dbReference>
<evidence type="ECO:0000256" key="1">
    <source>
        <dbReference type="ARBA" id="ARBA00022741"/>
    </source>
</evidence>
<dbReference type="AlphaFoldDB" id="A0A7J7HZ50"/>
<comment type="caution">
    <text evidence="4">The sequence shown here is derived from an EMBL/GenBank/DDBJ whole genome shotgun (WGS) entry which is preliminary data.</text>
</comment>
<feature type="domain" description="Protein kinase" evidence="3">
    <location>
        <begin position="1"/>
        <end position="213"/>
    </location>
</feature>